<dbReference type="RefSeq" id="WP_309310152.1">
    <property type="nucleotide sequence ID" value="NZ_CP133592.1"/>
</dbReference>
<dbReference type="Pfam" id="PF13495">
    <property type="entry name" value="Phage_int_SAM_4"/>
    <property type="match status" value="1"/>
</dbReference>
<accession>A0AA51YIB5</accession>
<dbReference type="PROSITE" id="PS51898">
    <property type="entry name" value="TYR_RECOMBINASE"/>
    <property type="match status" value="1"/>
</dbReference>
<dbReference type="InterPro" id="IPR044068">
    <property type="entry name" value="CB"/>
</dbReference>
<protein>
    <submittedName>
        <fullName evidence="7">Tyrosine-type recombinase/integrase</fullName>
    </submittedName>
</protein>
<evidence type="ECO:0000256" key="4">
    <source>
        <dbReference type="PROSITE-ProRule" id="PRU01248"/>
    </source>
</evidence>
<gene>
    <name evidence="7" type="ORF">RE474_09585</name>
</gene>
<dbReference type="CDD" id="cd00397">
    <property type="entry name" value="DNA_BRE_C"/>
    <property type="match status" value="1"/>
</dbReference>
<dbReference type="Gene3D" id="1.10.443.10">
    <property type="entry name" value="Intergrase catalytic core"/>
    <property type="match status" value="1"/>
</dbReference>
<evidence type="ECO:0000256" key="2">
    <source>
        <dbReference type="ARBA" id="ARBA00023125"/>
    </source>
</evidence>
<organism evidence="7 8">
    <name type="scientific">Methanolobus sediminis</name>
    <dbReference type="NCBI Taxonomy" id="3072978"/>
    <lineage>
        <taxon>Archaea</taxon>
        <taxon>Methanobacteriati</taxon>
        <taxon>Methanobacteriota</taxon>
        <taxon>Stenosarchaea group</taxon>
        <taxon>Methanomicrobia</taxon>
        <taxon>Methanosarcinales</taxon>
        <taxon>Methanosarcinaceae</taxon>
        <taxon>Methanolobus</taxon>
    </lineage>
</organism>
<dbReference type="InterPro" id="IPR010998">
    <property type="entry name" value="Integrase_recombinase_N"/>
</dbReference>
<dbReference type="InterPro" id="IPR013762">
    <property type="entry name" value="Integrase-like_cat_sf"/>
</dbReference>
<evidence type="ECO:0000259" key="5">
    <source>
        <dbReference type="PROSITE" id="PS51898"/>
    </source>
</evidence>
<feature type="domain" description="Tyr recombinase" evidence="5">
    <location>
        <begin position="103"/>
        <end position="292"/>
    </location>
</feature>
<keyword evidence="1" id="KW-0229">DNA integration</keyword>
<dbReference type="InterPro" id="IPR004107">
    <property type="entry name" value="Integrase_SAM-like_N"/>
</dbReference>
<evidence type="ECO:0000259" key="6">
    <source>
        <dbReference type="PROSITE" id="PS51900"/>
    </source>
</evidence>
<dbReference type="AlphaFoldDB" id="A0AA51YIB5"/>
<dbReference type="InterPro" id="IPR002104">
    <property type="entry name" value="Integrase_catalytic"/>
</dbReference>
<dbReference type="GO" id="GO:0015074">
    <property type="term" value="P:DNA integration"/>
    <property type="evidence" value="ECO:0007669"/>
    <property type="project" value="UniProtKB-KW"/>
</dbReference>
<dbReference type="PROSITE" id="PS51900">
    <property type="entry name" value="CB"/>
    <property type="match status" value="1"/>
</dbReference>
<dbReference type="Pfam" id="PF00589">
    <property type="entry name" value="Phage_integrase"/>
    <property type="match status" value="1"/>
</dbReference>
<dbReference type="Gene3D" id="1.10.150.130">
    <property type="match status" value="1"/>
</dbReference>
<dbReference type="EMBL" id="CP133592">
    <property type="protein sequence ID" value="WMW24340.1"/>
    <property type="molecule type" value="Genomic_DNA"/>
</dbReference>
<keyword evidence="8" id="KW-1185">Reference proteome</keyword>
<evidence type="ECO:0000313" key="7">
    <source>
        <dbReference type="EMBL" id="WMW24340.1"/>
    </source>
</evidence>
<feature type="domain" description="Core-binding (CB)" evidence="6">
    <location>
        <begin position="1"/>
        <end position="78"/>
    </location>
</feature>
<evidence type="ECO:0000256" key="3">
    <source>
        <dbReference type="ARBA" id="ARBA00023172"/>
    </source>
</evidence>
<dbReference type="GeneID" id="84232968"/>
<dbReference type="GO" id="GO:0003677">
    <property type="term" value="F:DNA binding"/>
    <property type="evidence" value="ECO:0007669"/>
    <property type="project" value="UniProtKB-UniRule"/>
</dbReference>
<keyword evidence="2 4" id="KW-0238">DNA-binding</keyword>
<dbReference type="SUPFAM" id="SSF56349">
    <property type="entry name" value="DNA breaking-rejoining enzymes"/>
    <property type="match status" value="1"/>
</dbReference>
<evidence type="ECO:0000313" key="8">
    <source>
        <dbReference type="Proteomes" id="UP001182908"/>
    </source>
</evidence>
<sequence>MKIIESFENDLALRRRTHRTIRSYSCNVKEFLQENPDPQNVTYEDLEMYLGHLLERDLKISTLKSNFSAISSFYDFLIYKKVTDKNPILGFRKRFLDTSCDSDRRQVLTVHQARQLIASLDFIREIAITMVLAKTGIRRSELLELKPQDIDFSRDIIIIVRKKRAKNLIRFIDDELHVVLENYLAWREARIRIGKCKTNYLWISDTGGRVHKDYINQFLQAYAEPIGLHDPTGPLETQLTSHCFRGFLVTHLRRAGMKKEHIKTLLGHSLKDEVWSGFYLSVDMEIVKNDYFRCVPRLIDY</sequence>
<proteinExistence type="predicted"/>
<dbReference type="InterPro" id="IPR050090">
    <property type="entry name" value="Tyrosine_recombinase_XerCD"/>
</dbReference>
<dbReference type="KEGG" id="mseb:RE474_09585"/>
<keyword evidence="3" id="KW-0233">DNA recombination</keyword>
<dbReference type="GO" id="GO:0006310">
    <property type="term" value="P:DNA recombination"/>
    <property type="evidence" value="ECO:0007669"/>
    <property type="project" value="UniProtKB-KW"/>
</dbReference>
<reference evidence="7 8" key="1">
    <citation type="submission" date="2023-08" db="EMBL/GenBank/DDBJ databases">
        <title>Methanolobus mangrovi sp. nov. and Methanolobus sediminis sp. nov, two novel methylotrophic methanogens isolated from mangrove sediments in China.</title>
        <authorList>
            <person name="Zhou J."/>
        </authorList>
    </citation>
    <scope>NUCLEOTIDE SEQUENCE [LARGE SCALE GENOMIC DNA]</scope>
    <source>
        <strain evidence="7 8">FTZ6</strain>
    </source>
</reference>
<dbReference type="Proteomes" id="UP001182908">
    <property type="component" value="Chromosome"/>
</dbReference>
<dbReference type="PANTHER" id="PTHR30349:SF92">
    <property type="entry name" value="SITE-SPECIFIC RECOMBINASE"/>
    <property type="match status" value="1"/>
</dbReference>
<dbReference type="PANTHER" id="PTHR30349">
    <property type="entry name" value="PHAGE INTEGRASE-RELATED"/>
    <property type="match status" value="1"/>
</dbReference>
<name>A0AA51YIB5_9EURY</name>
<evidence type="ECO:0000256" key="1">
    <source>
        <dbReference type="ARBA" id="ARBA00022908"/>
    </source>
</evidence>
<dbReference type="InterPro" id="IPR011010">
    <property type="entry name" value="DNA_brk_join_enz"/>
</dbReference>